<dbReference type="InterPro" id="IPR001278">
    <property type="entry name" value="Arg-tRNA-ligase"/>
</dbReference>
<accession>A0ABQ7EBL7</accession>
<evidence type="ECO:0000256" key="3">
    <source>
        <dbReference type="ARBA" id="ARBA00022598"/>
    </source>
</evidence>
<proteinExistence type="inferred from homology"/>
<dbReference type="InterPro" id="IPR005148">
    <property type="entry name" value="Arg-tRNA-synth_N"/>
</dbReference>
<keyword evidence="4 9" id="KW-0547">Nucleotide-binding</keyword>
<feature type="non-terminal residue" evidence="11">
    <location>
        <position position="1"/>
    </location>
</feature>
<evidence type="ECO:0000313" key="12">
    <source>
        <dbReference type="Proteomes" id="UP000266723"/>
    </source>
</evidence>
<dbReference type="EC" id="6.1.1.19" evidence="2"/>
<evidence type="ECO:0000256" key="4">
    <source>
        <dbReference type="ARBA" id="ARBA00022741"/>
    </source>
</evidence>
<feature type="domain" description="DALR anticodon binding" evidence="10">
    <location>
        <begin position="358"/>
        <end position="473"/>
    </location>
</feature>
<dbReference type="InterPro" id="IPR008909">
    <property type="entry name" value="DALR_anticod-bd"/>
</dbReference>
<dbReference type="Pfam" id="PF03485">
    <property type="entry name" value="Arg_tRNA_synt_N"/>
    <property type="match status" value="1"/>
</dbReference>
<evidence type="ECO:0000256" key="2">
    <source>
        <dbReference type="ARBA" id="ARBA00012837"/>
    </source>
</evidence>
<dbReference type="Gene3D" id="1.10.730.10">
    <property type="entry name" value="Isoleucyl-tRNA Synthetase, Domain 1"/>
    <property type="match status" value="1"/>
</dbReference>
<keyword evidence="6 9" id="KW-0648">Protein biosynthesis</keyword>
<evidence type="ECO:0000313" key="11">
    <source>
        <dbReference type="EMBL" id="KAF3593604.1"/>
    </source>
</evidence>
<dbReference type="EMBL" id="QGKV02000299">
    <property type="protein sequence ID" value="KAF3593604.1"/>
    <property type="molecule type" value="Genomic_DNA"/>
</dbReference>
<gene>
    <name evidence="11" type="ORF">DY000_02027888</name>
</gene>
<evidence type="ECO:0000256" key="8">
    <source>
        <dbReference type="ARBA" id="ARBA00049339"/>
    </source>
</evidence>
<dbReference type="SUPFAM" id="SSF47323">
    <property type="entry name" value="Anticodon-binding domain of a subclass of class I aminoacyl-tRNA synthetases"/>
    <property type="match status" value="1"/>
</dbReference>
<evidence type="ECO:0000259" key="10">
    <source>
        <dbReference type="SMART" id="SM00836"/>
    </source>
</evidence>
<evidence type="ECO:0000256" key="9">
    <source>
        <dbReference type="RuleBase" id="RU363038"/>
    </source>
</evidence>
<name>A0ABQ7EBL7_BRACR</name>
<dbReference type="Pfam" id="PF00750">
    <property type="entry name" value="tRNA-synt_1d"/>
    <property type="match status" value="2"/>
</dbReference>
<dbReference type="Gene3D" id="3.40.50.620">
    <property type="entry name" value="HUPs"/>
    <property type="match status" value="1"/>
</dbReference>
<comment type="caution">
    <text evidence="11">The sequence shown here is derived from an EMBL/GenBank/DDBJ whole genome shotgun (WGS) entry which is preliminary data.</text>
</comment>
<comment type="similarity">
    <text evidence="1 9">Belongs to the class-I aminoacyl-tRNA synthetase family.</text>
</comment>
<dbReference type="Pfam" id="PF05746">
    <property type="entry name" value="DALR_1"/>
    <property type="match status" value="1"/>
</dbReference>
<evidence type="ECO:0000256" key="5">
    <source>
        <dbReference type="ARBA" id="ARBA00022840"/>
    </source>
</evidence>
<keyword evidence="3 9" id="KW-0436">Ligase</keyword>
<dbReference type="Proteomes" id="UP000266723">
    <property type="component" value="Unassembled WGS sequence"/>
</dbReference>
<dbReference type="SUPFAM" id="SSF55190">
    <property type="entry name" value="Arginyl-tRNA synthetase (ArgRS), N-terminal 'additional' domain"/>
    <property type="match status" value="1"/>
</dbReference>
<sequence length="473" mass="52829">SIAIRICSTRKKPKDAKALGEEIASTLPTSEIVDSCSVTGPGFINVVISADWMAKSIERMLVNGIETWAPTLSVKRAVVDFCSPNIAKQMHGTQFGMLIEHLFESGSADSLTTIEDLQSLYRQSKDRFTTDPVFKAKAQQAVVRLQGGDLVYLKPWARICEISRAECAKAIQRLHIEQLEEKGESFYQPYIPNLVKDLDSMGLIEEDDGARVIYVQGFAVPLMLVKSDGGFSYDTTDLSALWYRLYEEIAEWIVYVTDAGQQDPFYRLFGAARKVGLLPSSANTYPLTSHAKNRSKAALIKRAEEKEIKWTLEELDQTSEAVGYGAVKYADLKNNRSTSYAFNYDLMLSDKGNTAVYLLYTYTPIHSIIRMSGKDIDELKKTGKIALDLADERALGLGLVQFPETVEEACTKLLPNLLCEYLYNLSELCTKFYTSCKVNGSVEETSRLLLCEATATVMVKCFHLLGITPVYKM</sequence>
<evidence type="ECO:0000256" key="1">
    <source>
        <dbReference type="ARBA" id="ARBA00005594"/>
    </source>
</evidence>
<dbReference type="SUPFAM" id="SSF52374">
    <property type="entry name" value="Nucleotidylyl transferase"/>
    <property type="match status" value="1"/>
</dbReference>
<dbReference type="PANTHER" id="PTHR11956">
    <property type="entry name" value="ARGINYL-TRNA SYNTHETASE"/>
    <property type="match status" value="1"/>
</dbReference>
<evidence type="ECO:0000256" key="7">
    <source>
        <dbReference type="ARBA" id="ARBA00023146"/>
    </source>
</evidence>
<dbReference type="InterPro" id="IPR035684">
    <property type="entry name" value="ArgRS_core"/>
</dbReference>
<dbReference type="InterPro" id="IPR036695">
    <property type="entry name" value="Arg-tRNA-synth_N_sf"/>
</dbReference>
<dbReference type="InterPro" id="IPR014729">
    <property type="entry name" value="Rossmann-like_a/b/a_fold"/>
</dbReference>
<comment type="catalytic activity">
    <reaction evidence="8">
        <text>tRNA(Arg) + L-arginine + ATP = L-arginyl-tRNA(Arg) + AMP + diphosphate</text>
        <dbReference type="Rhea" id="RHEA:20301"/>
        <dbReference type="Rhea" id="RHEA-COMP:9658"/>
        <dbReference type="Rhea" id="RHEA-COMP:9673"/>
        <dbReference type="ChEBI" id="CHEBI:30616"/>
        <dbReference type="ChEBI" id="CHEBI:32682"/>
        <dbReference type="ChEBI" id="CHEBI:33019"/>
        <dbReference type="ChEBI" id="CHEBI:78442"/>
        <dbReference type="ChEBI" id="CHEBI:78513"/>
        <dbReference type="ChEBI" id="CHEBI:456215"/>
        <dbReference type="EC" id="6.1.1.19"/>
    </reaction>
</comment>
<protein>
    <recommendedName>
        <fullName evidence="2">arginine--tRNA ligase</fullName>
        <ecNumber evidence="2">6.1.1.19</ecNumber>
    </recommendedName>
</protein>
<reference evidence="11 12" key="1">
    <citation type="journal article" date="2020" name="BMC Genomics">
        <title>Intraspecific diversification of the crop wild relative Brassica cretica Lam. using demographic model selection.</title>
        <authorList>
            <person name="Kioukis A."/>
            <person name="Michalopoulou V.A."/>
            <person name="Briers L."/>
            <person name="Pirintsos S."/>
            <person name="Studholme D.J."/>
            <person name="Pavlidis P."/>
            <person name="Sarris P.F."/>
        </authorList>
    </citation>
    <scope>NUCLEOTIDE SEQUENCE [LARGE SCALE GENOMIC DNA]</scope>
    <source>
        <strain evidence="12">cv. PFS-1207/04</strain>
    </source>
</reference>
<keyword evidence="7 9" id="KW-0030">Aminoacyl-tRNA synthetase</keyword>
<organism evidence="11 12">
    <name type="scientific">Brassica cretica</name>
    <name type="common">Mustard</name>
    <dbReference type="NCBI Taxonomy" id="69181"/>
    <lineage>
        <taxon>Eukaryota</taxon>
        <taxon>Viridiplantae</taxon>
        <taxon>Streptophyta</taxon>
        <taxon>Embryophyta</taxon>
        <taxon>Tracheophyta</taxon>
        <taxon>Spermatophyta</taxon>
        <taxon>Magnoliopsida</taxon>
        <taxon>eudicotyledons</taxon>
        <taxon>Gunneridae</taxon>
        <taxon>Pentapetalae</taxon>
        <taxon>rosids</taxon>
        <taxon>malvids</taxon>
        <taxon>Brassicales</taxon>
        <taxon>Brassicaceae</taxon>
        <taxon>Brassiceae</taxon>
        <taxon>Brassica</taxon>
    </lineage>
</organism>
<dbReference type="Gene3D" id="3.30.1360.70">
    <property type="entry name" value="Arginyl tRNA synthetase N-terminal domain"/>
    <property type="match status" value="1"/>
</dbReference>
<keyword evidence="12" id="KW-1185">Reference proteome</keyword>
<dbReference type="SMART" id="SM00836">
    <property type="entry name" value="DALR_1"/>
    <property type="match status" value="1"/>
</dbReference>
<dbReference type="PANTHER" id="PTHR11956:SF5">
    <property type="entry name" value="ARGININE--TRNA LIGASE, CYTOPLASMIC"/>
    <property type="match status" value="1"/>
</dbReference>
<dbReference type="InterPro" id="IPR009080">
    <property type="entry name" value="tRNAsynth_Ia_anticodon-bd"/>
</dbReference>
<keyword evidence="5 9" id="KW-0067">ATP-binding</keyword>
<evidence type="ECO:0000256" key="6">
    <source>
        <dbReference type="ARBA" id="ARBA00022917"/>
    </source>
</evidence>